<evidence type="ECO:0000313" key="2">
    <source>
        <dbReference type="Proteomes" id="UP001164250"/>
    </source>
</evidence>
<dbReference type="EMBL" id="CM047906">
    <property type="protein sequence ID" value="KAJ0086438.1"/>
    <property type="molecule type" value="Genomic_DNA"/>
</dbReference>
<evidence type="ECO:0000313" key="1">
    <source>
        <dbReference type="EMBL" id="KAJ0086438.1"/>
    </source>
</evidence>
<dbReference type="Proteomes" id="UP001164250">
    <property type="component" value="Chromosome 10"/>
</dbReference>
<reference evidence="2" key="1">
    <citation type="journal article" date="2023" name="G3 (Bethesda)">
        <title>Genome assembly and association tests identify interacting loci associated with vigor, precocity, and sex in interspecific pistachio rootstocks.</title>
        <authorList>
            <person name="Palmer W."/>
            <person name="Jacygrad E."/>
            <person name="Sagayaradj S."/>
            <person name="Cavanaugh K."/>
            <person name="Han R."/>
            <person name="Bertier L."/>
            <person name="Beede B."/>
            <person name="Kafkas S."/>
            <person name="Golino D."/>
            <person name="Preece J."/>
            <person name="Michelmore R."/>
        </authorList>
    </citation>
    <scope>NUCLEOTIDE SEQUENCE [LARGE SCALE GENOMIC DNA]</scope>
</reference>
<name>A0ACC1AI74_9ROSI</name>
<keyword evidence="2" id="KW-1185">Reference proteome</keyword>
<comment type="caution">
    <text evidence="1">The sequence shown here is derived from an EMBL/GenBank/DDBJ whole genome shotgun (WGS) entry which is preliminary data.</text>
</comment>
<proteinExistence type="predicted"/>
<accession>A0ACC1AI74</accession>
<gene>
    <name evidence="1" type="ORF">Patl1_07416</name>
</gene>
<protein>
    <submittedName>
        <fullName evidence="1">Uncharacterized protein</fullName>
    </submittedName>
</protein>
<sequence length="404" mass="44589">MDRAIFEDLDVVIVGGGICGLATALALHRKGMKSVVLEKSESLRAAGGAIAIQPNGWKALDVLGVGSKLRPSTILLQRIREIFLNGSKQQEEIISYSNIGETRWVKRSDLIEALAQDLPLGTIRFGCKIVSLKLDTNTSFPILQLNNCTTIKAKVLIGCDGANSVVADFLELKPKKLHSSCGVRGFTYIPNGHGFAPEFVQTIRDNTMLGLAPVTNNLAFWFVNHQWHPQDLKAFKDPKIIKQMTLETMKGFPKKMIDVVQNCDLSTLTFSHLRYRAPWDILLGQFRKGTVTVAGDSMHVMTPSIGQGGSVGIEDAVVLARCMARKFHANNDHKIFKGQKIIEEAMDEYVNARRMRLVKLSTQSLLVGSLLDSSSLLVKLIILVLLGALFRDKFAHARYNCGCL</sequence>
<organism evidence="1 2">
    <name type="scientific">Pistacia atlantica</name>
    <dbReference type="NCBI Taxonomy" id="434234"/>
    <lineage>
        <taxon>Eukaryota</taxon>
        <taxon>Viridiplantae</taxon>
        <taxon>Streptophyta</taxon>
        <taxon>Embryophyta</taxon>
        <taxon>Tracheophyta</taxon>
        <taxon>Spermatophyta</taxon>
        <taxon>Magnoliopsida</taxon>
        <taxon>eudicotyledons</taxon>
        <taxon>Gunneridae</taxon>
        <taxon>Pentapetalae</taxon>
        <taxon>rosids</taxon>
        <taxon>malvids</taxon>
        <taxon>Sapindales</taxon>
        <taxon>Anacardiaceae</taxon>
        <taxon>Pistacia</taxon>
    </lineage>
</organism>